<gene>
    <name evidence="2" type="ORF">Sango_2407000</name>
</gene>
<protein>
    <submittedName>
        <fullName evidence="2">Small subunit processome component 20</fullName>
    </submittedName>
</protein>
<dbReference type="InterPro" id="IPR016024">
    <property type="entry name" value="ARM-type_fold"/>
</dbReference>
<dbReference type="SUPFAM" id="SSF48371">
    <property type="entry name" value="ARM repeat"/>
    <property type="match status" value="1"/>
</dbReference>
<evidence type="ECO:0000313" key="3">
    <source>
        <dbReference type="Proteomes" id="UP001289374"/>
    </source>
</evidence>
<dbReference type="Pfam" id="PF07539">
    <property type="entry name" value="UTP20_N"/>
    <property type="match status" value="1"/>
</dbReference>
<reference evidence="2" key="1">
    <citation type="submission" date="2020-06" db="EMBL/GenBank/DDBJ databases">
        <authorList>
            <person name="Li T."/>
            <person name="Hu X."/>
            <person name="Zhang T."/>
            <person name="Song X."/>
            <person name="Zhang H."/>
            <person name="Dai N."/>
            <person name="Sheng W."/>
            <person name="Hou X."/>
            <person name="Wei L."/>
        </authorList>
    </citation>
    <scope>NUCLEOTIDE SEQUENCE</scope>
    <source>
        <strain evidence="2">K16</strain>
        <tissue evidence="2">Leaf</tissue>
    </source>
</reference>
<evidence type="ECO:0000259" key="1">
    <source>
        <dbReference type="Pfam" id="PF07539"/>
    </source>
</evidence>
<evidence type="ECO:0000313" key="2">
    <source>
        <dbReference type="EMBL" id="KAK4388004.1"/>
    </source>
</evidence>
<feature type="domain" description="U3 small nucleolar RNA-associated protein 20 N-terminal" evidence="1">
    <location>
        <begin position="787"/>
        <end position="1024"/>
    </location>
</feature>
<feature type="non-terminal residue" evidence="2">
    <location>
        <position position="1"/>
    </location>
</feature>
<dbReference type="InterPro" id="IPR011430">
    <property type="entry name" value="UTP20_N"/>
</dbReference>
<sequence>MATPSEARAVKSLNKSSGGRRFVFKTFSQRIEEIDIDVYRSLDPLKAEPSQGSSFFRDCLVEYRELNTAEDFISIYEEIFPLVQTLPQIILQKDLIVSSLLSRLKMEGRLSHEPILRLIAALSRDLLEDFIPFLRTIADSLECLLQSGADRDPEIIEQIFTSWSYIMMYLQKYLIKDVGHVLRITAKLRYYPKDYVREFMAESVSFLLRKTPVQQLKKGITKLMGEVVDEPSELRKSGVGALLSHVMRITSSKLHSRAETLIPLLVDESSSFDHQSVEAWKQAFRIHLCNSASGSRLRSCSRSSYSGLQRLYAELDPVELTFIWKCLCNKITDCVPNGKSLHLSRLLTLLISVVQNDYLGKISDYQTMVELVGLLLTMKIVDPDSEIIDKILQLMLCIVDVLTTELPSFFRRPHTCSGYSLLTFIEDLLMRDPSILNIFGTHILCAFNNLIEVSAERVLNLMMNFCEKLGGEIPSFLDGKSREKLSRIHIFFEETLRYWFGQINEAIEGNLSPILFQQNKLAVLWGIIRICWWKVLDALDIFAENLCHAHKEIRLSTLRILCYYEPIYYEHSKKEQAVDSNTIIDVCETSHADDPHNNVLNLLRAIEETPFSIATSRRVILLISKIQMGLSAHRIAEQYMPVILNGIIGIFHNRFSYLWNPALECLTVLIRQYSRMVWDRFVKYLEHGQLVFLTSHEQHSGGDNDSDNDTGLVGRFNYDIFPLFDSTPCTTVLSLLIQSLQKVPSIAESNSHQIIPLFLKFLGYNADENTSDVAAYTLDHKGKEWKGILKEWLSLFRLLRNPKLFHQGQFFKDVLQYRLLDQKDADIQMKVLDCLLNWRDDFLLPYSEHLKNLINTKYLREELTRWSLSTKSTDAIDVRHRAYIVPIVIQILTPKVRNLKMLGCQKNASVHHRRAVLGFLTQLDVTELPVFFWLLIKPLSISERDDAFLKSFSSLFSSPKDEFDMSDILKHFTTDTVKALSWKKRYGFLHVVEDILAVFDESHLNPFLDLLMNCVVRILASCTSSGGSTNSRGLSSVQNCLALTWMWLIDEVEDEIKAVICFSYILLKRRTRRDSPVFPYQITLKVFPSM</sequence>
<reference evidence="2" key="2">
    <citation type="journal article" date="2024" name="Plant">
        <title>Genomic evolution and insights into agronomic trait innovations of Sesamum species.</title>
        <authorList>
            <person name="Miao H."/>
            <person name="Wang L."/>
            <person name="Qu L."/>
            <person name="Liu H."/>
            <person name="Sun Y."/>
            <person name="Le M."/>
            <person name="Wang Q."/>
            <person name="Wei S."/>
            <person name="Zheng Y."/>
            <person name="Lin W."/>
            <person name="Duan Y."/>
            <person name="Cao H."/>
            <person name="Xiong S."/>
            <person name="Wang X."/>
            <person name="Wei L."/>
            <person name="Li C."/>
            <person name="Ma Q."/>
            <person name="Ju M."/>
            <person name="Zhao R."/>
            <person name="Li G."/>
            <person name="Mu C."/>
            <person name="Tian Q."/>
            <person name="Mei H."/>
            <person name="Zhang T."/>
            <person name="Gao T."/>
            <person name="Zhang H."/>
        </authorList>
    </citation>
    <scope>NUCLEOTIDE SEQUENCE</scope>
    <source>
        <strain evidence="2">K16</strain>
    </source>
</reference>
<dbReference type="EMBL" id="JACGWL010000014">
    <property type="protein sequence ID" value="KAK4388004.1"/>
    <property type="molecule type" value="Genomic_DNA"/>
</dbReference>
<name>A0AAE1W7F9_9LAMI</name>
<dbReference type="PANTHER" id="PTHR17695">
    <property type="entry name" value="SMALL SUBUNIT PROCESSOME COMPONENT 20 HOMOLOG"/>
    <property type="match status" value="1"/>
</dbReference>
<dbReference type="InterPro" id="IPR052575">
    <property type="entry name" value="SSU_processome_comp_20"/>
</dbReference>
<dbReference type="Proteomes" id="UP001289374">
    <property type="component" value="Unassembled WGS sequence"/>
</dbReference>
<dbReference type="PANTHER" id="PTHR17695:SF11">
    <property type="entry name" value="SMALL SUBUNIT PROCESSOME COMPONENT 20 HOMOLOG"/>
    <property type="match status" value="1"/>
</dbReference>
<proteinExistence type="predicted"/>
<dbReference type="AlphaFoldDB" id="A0AAE1W7F9"/>
<organism evidence="2 3">
    <name type="scientific">Sesamum angolense</name>
    <dbReference type="NCBI Taxonomy" id="2727404"/>
    <lineage>
        <taxon>Eukaryota</taxon>
        <taxon>Viridiplantae</taxon>
        <taxon>Streptophyta</taxon>
        <taxon>Embryophyta</taxon>
        <taxon>Tracheophyta</taxon>
        <taxon>Spermatophyta</taxon>
        <taxon>Magnoliopsida</taxon>
        <taxon>eudicotyledons</taxon>
        <taxon>Gunneridae</taxon>
        <taxon>Pentapetalae</taxon>
        <taxon>asterids</taxon>
        <taxon>lamiids</taxon>
        <taxon>Lamiales</taxon>
        <taxon>Pedaliaceae</taxon>
        <taxon>Sesamum</taxon>
    </lineage>
</organism>
<comment type="caution">
    <text evidence="2">The sequence shown here is derived from an EMBL/GenBank/DDBJ whole genome shotgun (WGS) entry which is preliminary data.</text>
</comment>
<keyword evidence="3" id="KW-1185">Reference proteome</keyword>
<dbReference type="GO" id="GO:0030686">
    <property type="term" value="C:90S preribosome"/>
    <property type="evidence" value="ECO:0007669"/>
    <property type="project" value="TreeGrafter"/>
</dbReference>
<dbReference type="GO" id="GO:0032040">
    <property type="term" value="C:small-subunit processome"/>
    <property type="evidence" value="ECO:0007669"/>
    <property type="project" value="TreeGrafter"/>
</dbReference>
<accession>A0AAE1W7F9</accession>